<reference evidence="4 5" key="1">
    <citation type="journal article" date="2011" name="J. Bacteriol.">
        <title>Complete genome sequence of Algoriphagus sp. PR1, bacterial prey of a colony-forming choanoflagellate.</title>
        <authorList>
            <person name="Alegado R.A."/>
            <person name="Ferriera S."/>
            <person name="Nusbaum C."/>
            <person name="Young S.K."/>
            <person name="Zeng Q."/>
            <person name="Imamovic A."/>
            <person name="Fairclough S.R."/>
            <person name="King N."/>
        </authorList>
    </citation>
    <scope>NUCLEOTIDE SEQUENCE [LARGE SCALE GENOMIC DNA]</scope>
    <source>
        <strain evidence="4 5">PR1</strain>
    </source>
</reference>
<proteinExistence type="predicted"/>
<evidence type="ECO:0000256" key="2">
    <source>
        <dbReference type="ARBA" id="ARBA00023136"/>
    </source>
</evidence>
<dbReference type="Gene3D" id="2.40.160.50">
    <property type="entry name" value="membrane protein fhac: a member of the omp85/tpsb transporter family"/>
    <property type="match status" value="1"/>
</dbReference>
<evidence type="ECO:0000313" key="4">
    <source>
        <dbReference type="EMBL" id="EAZ81473.1"/>
    </source>
</evidence>
<dbReference type="EMBL" id="AAXU02000001">
    <property type="protein sequence ID" value="EAZ81473.1"/>
    <property type="molecule type" value="Genomic_DNA"/>
</dbReference>
<comment type="caution">
    <text evidence="4">The sequence shown here is derived from an EMBL/GenBank/DDBJ whole genome shotgun (WGS) entry which is preliminary data.</text>
</comment>
<dbReference type="eggNOG" id="COG0729">
    <property type="taxonomic scope" value="Bacteria"/>
</dbReference>
<feature type="domain" description="Bacterial surface antigen (D15)" evidence="3">
    <location>
        <begin position="323"/>
        <end position="543"/>
    </location>
</feature>
<dbReference type="HOGENOM" id="CLU_030171_0_0_10"/>
<comment type="subcellular location">
    <subcellularLocation>
        <location evidence="1">Membrane</location>
    </subcellularLocation>
</comment>
<evidence type="ECO:0000259" key="3">
    <source>
        <dbReference type="Pfam" id="PF01103"/>
    </source>
</evidence>
<sequence>MSKYLSFGLLILLFCPGYLQAQGGFWLKVKNDNSTEEVWRYFDEELKVQSTLDSILTTAVAEGYLAAYLEKTTEKTDSLEYNLVSGDRFKLVGLRKGNVPDPVWEEIPIGKASFAEWNHWSSQVLNFFENSGYPFVQLRLDSLQREGKEVLASINLETGPLITWDSVEVSGNTNTKAIFIQNLTGIKPGTPFSQKEFIESSKTLQNTPYFELSNAPGLSFQNKSAKPTFYLRDRNVNVIDGVIGLLPNENEPGKVLITGQLDLELYHLGGKGRDIAVHWLRMNPQSQSLGIQAKESFIFRSPLSVQLGFNLLKQDSTFIKRAFSLDFDYRFSGTGNIRFFTNREASDLISTSGYQDLKELPEVADYRWNQYGIGLNFNWLDSQFFPRRGMKVQIEMATGNKKILQNTGIPSEVYQGLDLNSPQVTGNFQVEQHVYVRPLWGMWFRGSGGFTRNKNLFLNDLFRIGGLKSIRGFNENFFFAKTYGYLNMEQRLIFGENSYLMLFSDIGLLTNPYEELTRDIPISFGAGINLETGNGVFRFIYGLGKSNLQPLSFSYSKIHFGYLARF</sequence>
<dbReference type="RefSeq" id="WP_008203303.1">
    <property type="nucleotide sequence ID" value="NZ_CM001023.1"/>
</dbReference>
<name>A3HY00_9BACT</name>
<evidence type="ECO:0000256" key="1">
    <source>
        <dbReference type="ARBA" id="ARBA00004370"/>
    </source>
</evidence>
<dbReference type="InterPro" id="IPR000184">
    <property type="entry name" value="Bac_surfAg_D15"/>
</dbReference>
<protein>
    <submittedName>
        <fullName evidence="4">Outer membrane protein</fullName>
    </submittedName>
</protein>
<dbReference type="Pfam" id="PF01103">
    <property type="entry name" value="Omp85"/>
    <property type="match status" value="1"/>
</dbReference>
<evidence type="ECO:0000313" key="5">
    <source>
        <dbReference type="Proteomes" id="UP000003919"/>
    </source>
</evidence>
<dbReference type="OrthoDB" id="9811416at2"/>
<dbReference type="Gene3D" id="3.10.20.310">
    <property type="entry name" value="membrane protein fhac"/>
    <property type="match status" value="1"/>
</dbReference>
<dbReference type="AlphaFoldDB" id="A3HY00"/>
<organism evidence="4 5">
    <name type="scientific">Algoriphagus machipongonensis</name>
    <dbReference type="NCBI Taxonomy" id="388413"/>
    <lineage>
        <taxon>Bacteria</taxon>
        <taxon>Pseudomonadati</taxon>
        <taxon>Bacteroidota</taxon>
        <taxon>Cytophagia</taxon>
        <taxon>Cytophagales</taxon>
        <taxon>Cyclobacteriaceae</taxon>
        <taxon>Algoriphagus</taxon>
    </lineage>
</organism>
<dbReference type="Proteomes" id="UP000003919">
    <property type="component" value="Unassembled WGS sequence"/>
</dbReference>
<keyword evidence="2" id="KW-0472">Membrane</keyword>
<accession>A3HY00</accession>
<gene>
    <name evidence="4" type="ORF">ALPR1_20593</name>
</gene>
<dbReference type="STRING" id="388413.ALPR1_20593"/>
<keyword evidence="5" id="KW-1185">Reference proteome</keyword>